<dbReference type="Gene3D" id="2.30.260.10">
    <property type="entry name" value="putative xylanase like domain"/>
    <property type="match status" value="1"/>
</dbReference>
<feature type="compositionally biased region" description="Low complexity" evidence="1">
    <location>
        <begin position="382"/>
        <end position="421"/>
    </location>
</feature>
<sequence length="421" mass="44444">MKGVAVLAAALLSQAPVAPAPAREGDARPGAEALLEAPGASKQLATARPVKPNGWAGLSAEQRAALVAEDAGAPLAGRLLRMSGRFLNTPYVLSPLGEGHGVDPDPTFRLDAVDCLTFVEQSLALSLASREEEVAPLLEHIRYASAPTYEDRNHLMEAQWLPNNIRKGFLADVTRRYGGGDAVTVTKSLTKLTWQSRSSQALGLPKAQQAVGTYSLNMLPLDRVMAHARDIPSGTILVVLREDLPLKATRITHLGFVVQRKKRTYLRHASRGGYNRVVDEDLETFLARNGRYSKWKVTGVSLFEGAAQEAHVPAPRVPGRLQPRGGRGPGDVPRPQRALFEVEGDGRQPLRAAPARRGQRRLGDAPGPLRSAQGAGGGAAGGSVSRSSASAAAAASSLVASSRSRSCSSSVAARTCCSAGT</sequence>
<dbReference type="Gene3D" id="1.10.3670.10">
    <property type="entry name" value="Putative xylanase like domain"/>
    <property type="match status" value="1"/>
</dbReference>
<dbReference type="SUPFAM" id="SSF54001">
    <property type="entry name" value="Cysteine proteinases"/>
    <property type="match status" value="1"/>
</dbReference>
<dbReference type="EMBL" id="CP002830">
    <property type="protein sequence ID" value="AEI68670.1"/>
    <property type="molecule type" value="Genomic_DNA"/>
</dbReference>
<dbReference type="Pfam" id="PF07313">
    <property type="entry name" value="AmiA-like"/>
    <property type="match status" value="1"/>
</dbReference>
<dbReference type="eggNOG" id="COG2027">
    <property type="taxonomic scope" value="Bacteria"/>
</dbReference>
<dbReference type="AlphaFoldDB" id="F8CGD5"/>
<dbReference type="InterPro" id="IPR038765">
    <property type="entry name" value="Papain-like_cys_pep_sf"/>
</dbReference>
<proteinExistence type="predicted"/>
<dbReference type="HOGENOM" id="CLU_053834_0_0_7"/>
<feature type="compositionally biased region" description="Low complexity" evidence="1">
    <location>
        <begin position="317"/>
        <end position="337"/>
    </location>
</feature>
<feature type="region of interest" description="Disordered" evidence="1">
    <location>
        <begin position="311"/>
        <end position="421"/>
    </location>
</feature>
<accession>F8CGD5</accession>
<evidence type="ECO:0000313" key="2">
    <source>
        <dbReference type="EMBL" id="AEI68670.1"/>
    </source>
</evidence>
<reference evidence="2 3" key="1">
    <citation type="journal article" date="2011" name="J. Bacteriol.">
        <title>Genome sequence of the halotolerant marine bacterium Myxococcus fulvus HW-1.</title>
        <authorList>
            <person name="Li Z.F."/>
            <person name="Li X."/>
            <person name="Liu H."/>
            <person name="Liu X."/>
            <person name="Han K."/>
            <person name="Wu Z.H."/>
            <person name="Hu W."/>
            <person name="Li F.F."/>
            <person name="Li Y.Z."/>
        </authorList>
    </citation>
    <scope>NUCLEOTIDE SEQUENCE [LARGE SCALE GENOMIC DNA]</scope>
    <source>
        <strain evidence="3">ATCC BAA-855 / HW-1</strain>
    </source>
</reference>
<evidence type="ECO:0000313" key="3">
    <source>
        <dbReference type="Proteomes" id="UP000000488"/>
    </source>
</evidence>
<gene>
    <name evidence="2" type="ordered locus">LILAB_33945</name>
</gene>
<dbReference type="Proteomes" id="UP000000488">
    <property type="component" value="Chromosome"/>
</dbReference>
<dbReference type="KEGG" id="mfu:LILAB_33945"/>
<evidence type="ECO:0000256" key="1">
    <source>
        <dbReference type="SAM" id="MobiDB-lite"/>
    </source>
</evidence>
<organism evidence="2 3">
    <name type="scientific">Myxococcus fulvus (strain ATCC BAA-855 / HW-1)</name>
    <dbReference type="NCBI Taxonomy" id="483219"/>
    <lineage>
        <taxon>Bacteria</taxon>
        <taxon>Pseudomonadati</taxon>
        <taxon>Myxococcota</taxon>
        <taxon>Myxococcia</taxon>
        <taxon>Myxococcales</taxon>
        <taxon>Cystobacterineae</taxon>
        <taxon>Myxococcaceae</taxon>
        <taxon>Myxococcus</taxon>
    </lineage>
</organism>
<dbReference type="STRING" id="483219.LILAB_33945"/>
<name>F8CGD5_MYXFH</name>
<protein>
    <submittedName>
        <fullName evidence="2">Uncharacterized protein</fullName>
    </submittedName>
</protein>
<dbReference type="InterPro" id="IPR010846">
    <property type="entry name" value="AmiA-like"/>
</dbReference>